<dbReference type="OrthoDB" id="2269034at2759"/>
<feature type="non-terminal residue" evidence="1">
    <location>
        <position position="89"/>
    </location>
</feature>
<keyword evidence="2" id="KW-1185">Reference proteome</keyword>
<proteinExistence type="predicted"/>
<dbReference type="EMBL" id="ML213649">
    <property type="protein sequence ID" value="TFK33371.1"/>
    <property type="molecule type" value="Genomic_DNA"/>
</dbReference>
<gene>
    <name evidence="1" type="ORF">BDQ12DRAFT_615352</name>
</gene>
<dbReference type="Proteomes" id="UP000308652">
    <property type="component" value="Unassembled WGS sequence"/>
</dbReference>
<dbReference type="AlphaFoldDB" id="A0A5C3LX60"/>
<dbReference type="STRING" id="68775.A0A5C3LX60"/>
<reference evidence="1 2" key="1">
    <citation type="journal article" date="2019" name="Nat. Ecol. Evol.">
        <title>Megaphylogeny resolves global patterns of mushroom evolution.</title>
        <authorList>
            <person name="Varga T."/>
            <person name="Krizsan K."/>
            <person name="Foldi C."/>
            <person name="Dima B."/>
            <person name="Sanchez-Garcia M."/>
            <person name="Sanchez-Ramirez S."/>
            <person name="Szollosi G.J."/>
            <person name="Szarkandi J.G."/>
            <person name="Papp V."/>
            <person name="Albert L."/>
            <person name="Andreopoulos W."/>
            <person name="Angelini C."/>
            <person name="Antonin V."/>
            <person name="Barry K.W."/>
            <person name="Bougher N.L."/>
            <person name="Buchanan P."/>
            <person name="Buyck B."/>
            <person name="Bense V."/>
            <person name="Catcheside P."/>
            <person name="Chovatia M."/>
            <person name="Cooper J."/>
            <person name="Damon W."/>
            <person name="Desjardin D."/>
            <person name="Finy P."/>
            <person name="Geml J."/>
            <person name="Haridas S."/>
            <person name="Hughes K."/>
            <person name="Justo A."/>
            <person name="Karasinski D."/>
            <person name="Kautmanova I."/>
            <person name="Kiss B."/>
            <person name="Kocsube S."/>
            <person name="Kotiranta H."/>
            <person name="LaButti K.M."/>
            <person name="Lechner B.E."/>
            <person name="Liimatainen K."/>
            <person name="Lipzen A."/>
            <person name="Lukacs Z."/>
            <person name="Mihaltcheva S."/>
            <person name="Morgado L.N."/>
            <person name="Niskanen T."/>
            <person name="Noordeloos M.E."/>
            <person name="Ohm R.A."/>
            <person name="Ortiz-Santana B."/>
            <person name="Ovrebo C."/>
            <person name="Racz N."/>
            <person name="Riley R."/>
            <person name="Savchenko A."/>
            <person name="Shiryaev A."/>
            <person name="Soop K."/>
            <person name="Spirin V."/>
            <person name="Szebenyi C."/>
            <person name="Tomsovsky M."/>
            <person name="Tulloss R.E."/>
            <person name="Uehling J."/>
            <person name="Grigoriev I.V."/>
            <person name="Vagvolgyi C."/>
            <person name="Papp T."/>
            <person name="Martin F.M."/>
            <person name="Miettinen O."/>
            <person name="Hibbett D.S."/>
            <person name="Nagy L.G."/>
        </authorList>
    </citation>
    <scope>NUCLEOTIDE SEQUENCE [LARGE SCALE GENOMIC DNA]</scope>
    <source>
        <strain evidence="1 2">CBS 166.37</strain>
    </source>
</reference>
<name>A0A5C3LX60_9AGAR</name>
<evidence type="ECO:0000313" key="1">
    <source>
        <dbReference type="EMBL" id="TFK33371.1"/>
    </source>
</evidence>
<protein>
    <submittedName>
        <fullName evidence="1">Uncharacterized protein</fullName>
    </submittedName>
</protein>
<accession>A0A5C3LX60</accession>
<organism evidence="1 2">
    <name type="scientific">Crucibulum laeve</name>
    <dbReference type="NCBI Taxonomy" id="68775"/>
    <lineage>
        <taxon>Eukaryota</taxon>
        <taxon>Fungi</taxon>
        <taxon>Dikarya</taxon>
        <taxon>Basidiomycota</taxon>
        <taxon>Agaricomycotina</taxon>
        <taxon>Agaricomycetes</taxon>
        <taxon>Agaricomycetidae</taxon>
        <taxon>Agaricales</taxon>
        <taxon>Agaricineae</taxon>
        <taxon>Nidulariaceae</taxon>
        <taxon>Crucibulum</taxon>
    </lineage>
</organism>
<sequence length="89" mass="10291">MQDTAKLQKIQEEVKEIQNKLLASRRHFLLVKVLVSPTQRIPAEIWKIIFIHCLPNVTFIAPKSNEAPLLLSQICSFLRDIALDTPELW</sequence>
<evidence type="ECO:0000313" key="2">
    <source>
        <dbReference type="Proteomes" id="UP000308652"/>
    </source>
</evidence>